<dbReference type="Gene3D" id="3.30.565.10">
    <property type="entry name" value="Histidine kinase-like ATPase, C-terminal domain"/>
    <property type="match status" value="1"/>
</dbReference>
<evidence type="ECO:0000256" key="4">
    <source>
        <dbReference type="ARBA" id="ARBA00022553"/>
    </source>
</evidence>
<dbReference type="Proteomes" id="UP000030011">
    <property type="component" value="Unassembled WGS sequence"/>
</dbReference>
<dbReference type="InterPro" id="IPR050736">
    <property type="entry name" value="Sensor_HK_Regulatory"/>
</dbReference>
<dbReference type="Pfam" id="PF02518">
    <property type="entry name" value="HATPase_c"/>
    <property type="match status" value="1"/>
</dbReference>
<dbReference type="CDD" id="cd00130">
    <property type="entry name" value="PAS"/>
    <property type="match status" value="1"/>
</dbReference>
<dbReference type="eggNOG" id="COG2205">
    <property type="taxonomic scope" value="Bacteria"/>
</dbReference>
<evidence type="ECO:0000256" key="2">
    <source>
        <dbReference type="ARBA" id="ARBA00004236"/>
    </source>
</evidence>
<keyword evidence="6 10" id="KW-0418">Kinase</keyword>
<dbReference type="InterPro" id="IPR003594">
    <property type="entry name" value="HATPase_dom"/>
</dbReference>
<keyword evidence="7" id="KW-0902">Two-component regulatory system</keyword>
<dbReference type="CDD" id="cd00082">
    <property type="entry name" value="HisKA"/>
    <property type="match status" value="1"/>
</dbReference>
<dbReference type="NCBIfam" id="TIGR00229">
    <property type="entry name" value="sensory_box"/>
    <property type="match status" value="1"/>
</dbReference>
<evidence type="ECO:0000313" key="11">
    <source>
        <dbReference type="Proteomes" id="UP000030011"/>
    </source>
</evidence>
<dbReference type="InterPro" id="IPR036097">
    <property type="entry name" value="HisK_dim/P_sf"/>
</dbReference>
<dbReference type="CDD" id="cd00075">
    <property type="entry name" value="HATPase"/>
    <property type="match status" value="1"/>
</dbReference>
<dbReference type="PANTHER" id="PTHR43711">
    <property type="entry name" value="TWO-COMPONENT HISTIDINE KINASE"/>
    <property type="match status" value="1"/>
</dbReference>
<evidence type="ECO:0000259" key="8">
    <source>
        <dbReference type="PROSITE" id="PS50109"/>
    </source>
</evidence>
<dbReference type="SUPFAM" id="SSF47384">
    <property type="entry name" value="Homodimeric domain of signal transducing histidine kinase"/>
    <property type="match status" value="1"/>
</dbReference>
<evidence type="ECO:0000256" key="1">
    <source>
        <dbReference type="ARBA" id="ARBA00000085"/>
    </source>
</evidence>
<keyword evidence="5" id="KW-0808">Transferase</keyword>
<feature type="domain" description="Histidine kinase" evidence="8">
    <location>
        <begin position="121"/>
        <end position="336"/>
    </location>
</feature>
<feature type="domain" description="PAS" evidence="9">
    <location>
        <begin position="1"/>
        <end position="35"/>
    </location>
</feature>
<dbReference type="PROSITE" id="PS50109">
    <property type="entry name" value="HIS_KIN"/>
    <property type="match status" value="1"/>
</dbReference>
<evidence type="ECO:0000256" key="6">
    <source>
        <dbReference type="ARBA" id="ARBA00022777"/>
    </source>
</evidence>
<protein>
    <recommendedName>
        <fullName evidence="3">histidine kinase</fullName>
        <ecNumber evidence="3">2.7.13.3</ecNumber>
    </recommendedName>
</protein>
<evidence type="ECO:0000256" key="7">
    <source>
        <dbReference type="ARBA" id="ARBA00023012"/>
    </source>
</evidence>
<gene>
    <name evidence="10" type="ORF">N803_00105</name>
</gene>
<comment type="catalytic activity">
    <reaction evidence="1">
        <text>ATP + protein L-histidine = ADP + protein N-phospho-L-histidine.</text>
        <dbReference type="EC" id="2.7.13.3"/>
    </reaction>
</comment>
<organism evidence="10 11">
    <name type="scientific">Knoellia subterranea KCTC 19937</name>
    <dbReference type="NCBI Taxonomy" id="1385521"/>
    <lineage>
        <taxon>Bacteria</taxon>
        <taxon>Bacillati</taxon>
        <taxon>Actinomycetota</taxon>
        <taxon>Actinomycetes</taxon>
        <taxon>Micrococcales</taxon>
        <taxon>Intrasporangiaceae</taxon>
        <taxon>Knoellia</taxon>
    </lineage>
</organism>
<dbReference type="InterPro" id="IPR000014">
    <property type="entry name" value="PAS"/>
</dbReference>
<proteinExistence type="predicted"/>
<dbReference type="GO" id="GO:0005886">
    <property type="term" value="C:plasma membrane"/>
    <property type="evidence" value="ECO:0007669"/>
    <property type="project" value="UniProtKB-SubCell"/>
</dbReference>
<dbReference type="AlphaFoldDB" id="A0A0A0JSC8"/>
<evidence type="ECO:0000256" key="3">
    <source>
        <dbReference type="ARBA" id="ARBA00012438"/>
    </source>
</evidence>
<dbReference type="Pfam" id="PF00512">
    <property type="entry name" value="HisKA"/>
    <property type="match status" value="1"/>
</dbReference>
<keyword evidence="11" id="KW-1185">Reference proteome</keyword>
<comment type="subcellular location">
    <subcellularLocation>
        <location evidence="2">Cell membrane</location>
    </subcellularLocation>
</comment>
<dbReference type="SMART" id="SM00388">
    <property type="entry name" value="HisKA"/>
    <property type="match status" value="1"/>
</dbReference>
<evidence type="ECO:0000259" key="9">
    <source>
        <dbReference type="PROSITE" id="PS50112"/>
    </source>
</evidence>
<accession>A0A0A0JSC8</accession>
<dbReference type="InterPro" id="IPR036890">
    <property type="entry name" value="HATPase_C_sf"/>
</dbReference>
<dbReference type="Gene3D" id="3.30.450.20">
    <property type="entry name" value="PAS domain"/>
    <property type="match status" value="1"/>
</dbReference>
<comment type="caution">
    <text evidence="10">The sequence shown here is derived from an EMBL/GenBank/DDBJ whole genome shotgun (WGS) entry which is preliminary data.</text>
</comment>
<dbReference type="InterPro" id="IPR005467">
    <property type="entry name" value="His_kinase_dom"/>
</dbReference>
<dbReference type="InterPro" id="IPR003661">
    <property type="entry name" value="HisK_dim/P_dom"/>
</dbReference>
<sequence length="337" mass="36573">MPDGLVTAEASGLVTSVNRRAEQILGRSADELLGRDIREALPLETRNGESWWALTDPWNGLRIRTGHREKLLHLPDGAELLVTARYLRAGNAGPLGAILLSLRDAEARRRAEQDHAALISTIAHELRSPLTGVKGFTSTLLRRWDNFSEEQRITMLEAIDADADRLTRLITDLLDVSRIDTGRLRIHEVPIPTRPMLTRHVERAVATGRGEEGFSVVVEPGAEEVYADSDRLDQVLSNLVENAVRHGQGRVLLHAAPLAVDGSMGVVLSVSDDGAGIPAEQRRAVFGRFWHGPSGTGTGLGLYIVKGIAEAHGGWAEIDDAEDAGAVVRVFFPGEPA</sequence>
<dbReference type="SMART" id="SM00387">
    <property type="entry name" value="HATPase_c"/>
    <property type="match status" value="1"/>
</dbReference>
<keyword evidence="4" id="KW-0597">Phosphoprotein</keyword>
<dbReference type="PRINTS" id="PR00344">
    <property type="entry name" value="BCTRLSENSOR"/>
</dbReference>
<dbReference type="EC" id="2.7.13.3" evidence="3"/>
<dbReference type="PROSITE" id="PS50112">
    <property type="entry name" value="PAS"/>
    <property type="match status" value="1"/>
</dbReference>
<dbReference type="STRING" id="1385521.N803_00105"/>
<dbReference type="SUPFAM" id="SSF55785">
    <property type="entry name" value="PYP-like sensor domain (PAS domain)"/>
    <property type="match status" value="1"/>
</dbReference>
<dbReference type="InterPro" id="IPR035965">
    <property type="entry name" value="PAS-like_dom_sf"/>
</dbReference>
<name>A0A0A0JSC8_9MICO</name>
<dbReference type="SUPFAM" id="SSF55874">
    <property type="entry name" value="ATPase domain of HSP90 chaperone/DNA topoisomerase II/histidine kinase"/>
    <property type="match status" value="1"/>
</dbReference>
<reference evidence="10 11" key="1">
    <citation type="submission" date="2013-08" db="EMBL/GenBank/DDBJ databases">
        <title>The genome sequence of Knoellia subterranea.</title>
        <authorList>
            <person name="Zhu W."/>
            <person name="Wang G."/>
        </authorList>
    </citation>
    <scope>NUCLEOTIDE SEQUENCE [LARGE SCALE GENOMIC DNA]</scope>
    <source>
        <strain evidence="10 11">KCTC 19937</strain>
    </source>
</reference>
<dbReference type="Gene3D" id="1.10.287.130">
    <property type="match status" value="1"/>
</dbReference>
<dbReference type="PANTHER" id="PTHR43711:SF1">
    <property type="entry name" value="HISTIDINE KINASE 1"/>
    <property type="match status" value="1"/>
</dbReference>
<evidence type="ECO:0000313" key="10">
    <source>
        <dbReference type="EMBL" id="KGN38972.1"/>
    </source>
</evidence>
<dbReference type="GO" id="GO:0000155">
    <property type="term" value="F:phosphorelay sensor kinase activity"/>
    <property type="evidence" value="ECO:0007669"/>
    <property type="project" value="InterPro"/>
</dbReference>
<dbReference type="InterPro" id="IPR004358">
    <property type="entry name" value="Sig_transdc_His_kin-like_C"/>
</dbReference>
<dbReference type="EMBL" id="AVPK01000001">
    <property type="protein sequence ID" value="KGN38972.1"/>
    <property type="molecule type" value="Genomic_DNA"/>
</dbReference>
<evidence type="ECO:0000256" key="5">
    <source>
        <dbReference type="ARBA" id="ARBA00022679"/>
    </source>
</evidence>